<name>A0A8C5E215_GOUWI</name>
<dbReference type="Ensembl" id="ENSGWIT00000012629.1">
    <property type="protein sequence ID" value="ENSGWIP00000011339.1"/>
    <property type="gene ID" value="ENSGWIG00000006657.1"/>
</dbReference>
<sequence>AITGVTVSMVKSELLEELVERGVLPASSLPAEGPRLSSSEDSVRLKELEVELQRLSLEKVKVEQEAQIRLRELELAVLQQQPQRERAFDVSKNIRLVPQFNEKDVDKYFTLFERVAMSLRWPREAWTVLLQCSLVGKAQEAYASLSATDSLDFDKVKAAVLHAYELVPEAYRQKFRRLKKQYNQSYVDFVREKEVLFDRWCSSQNVTDFDQLKQLILMEDLKNCLPDKVTTYLNENKVTDVVKAAVLAEEYVLTHKSVFSERPFSFYKSDRGINNGKDVSKNVSGQMEPVLSSVSSADVKSDAPEARTKDDVYCFYCKKKGHVISGCPVLKKKNTRPVALIKTEYEVGMSLPCERNSKYADFKPFVMDGFVSLSGECKTPVKILRDTAASQSFILEGVLPLDKSTAVGIEVPVRGFSMQDIGVPLHKIMLQSDLWSGYAVVGVRPDFPIQGVSVIMGNDLAGGRVLVTPEVTPVPVRSKGPDELARNYPRVFTSCAVTRAAAKRERAQDKEDIDLSESFMHDFKTDKVCDAEPIVPTRSTGECESGGPDVSKLSLSRQQLISDQKADESLARLFEVVVSDDLRESMSTGYFLNEGMLMRKWTPLGVSPAEEWSVITQIVVPTPYQLIFRSRLGFFFFLSLDVVLASTALYRVGPVPHLSLLFGRPTRLTFVKVN</sequence>
<reference evidence="2" key="1">
    <citation type="submission" date="2025-08" db="UniProtKB">
        <authorList>
            <consortium name="Ensembl"/>
        </authorList>
    </citation>
    <scope>IDENTIFICATION</scope>
</reference>
<feature type="domain" description="SCAN box" evidence="1">
    <location>
        <begin position="168"/>
        <end position="256"/>
    </location>
</feature>
<protein>
    <recommendedName>
        <fullName evidence="1">SCAN box domain-containing protein</fullName>
    </recommendedName>
</protein>
<dbReference type="Pfam" id="PF02023">
    <property type="entry name" value="SCAN"/>
    <property type="match status" value="1"/>
</dbReference>
<evidence type="ECO:0000313" key="3">
    <source>
        <dbReference type="Proteomes" id="UP000694680"/>
    </source>
</evidence>
<evidence type="ECO:0000259" key="1">
    <source>
        <dbReference type="Pfam" id="PF02023"/>
    </source>
</evidence>
<dbReference type="InterPro" id="IPR036875">
    <property type="entry name" value="Znf_CCHC_sf"/>
</dbReference>
<dbReference type="Gene3D" id="4.10.60.10">
    <property type="entry name" value="Zinc finger, CCHC-type"/>
    <property type="match status" value="1"/>
</dbReference>
<dbReference type="SUPFAM" id="SSF47353">
    <property type="entry name" value="Retrovirus capsid dimerization domain-like"/>
    <property type="match status" value="1"/>
</dbReference>
<evidence type="ECO:0000313" key="2">
    <source>
        <dbReference type="Ensembl" id="ENSGWIP00000011339.1"/>
    </source>
</evidence>
<dbReference type="AlphaFoldDB" id="A0A8C5E215"/>
<dbReference type="Gene3D" id="1.10.4020.10">
    <property type="entry name" value="DNA breaking-rejoining enzymes"/>
    <property type="match status" value="1"/>
</dbReference>
<reference evidence="2" key="2">
    <citation type="submission" date="2025-09" db="UniProtKB">
        <authorList>
            <consortium name="Ensembl"/>
        </authorList>
    </citation>
    <scope>IDENTIFICATION</scope>
</reference>
<accession>A0A8C5E215</accession>
<dbReference type="PANTHER" id="PTHR46888:SF13">
    <property type="entry name" value="RIBONUCLEASE H"/>
    <property type="match status" value="1"/>
</dbReference>
<keyword evidence="3" id="KW-1185">Reference proteome</keyword>
<dbReference type="PANTHER" id="PTHR46888">
    <property type="entry name" value="ZINC KNUCKLE DOMAINCONTAINING PROTEIN-RELATED"/>
    <property type="match status" value="1"/>
</dbReference>
<dbReference type="InterPro" id="IPR003309">
    <property type="entry name" value="SCAN_dom"/>
</dbReference>
<dbReference type="GO" id="GO:0008270">
    <property type="term" value="F:zinc ion binding"/>
    <property type="evidence" value="ECO:0007669"/>
    <property type="project" value="InterPro"/>
</dbReference>
<dbReference type="Proteomes" id="UP000694680">
    <property type="component" value="Unassembled WGS sequence"/>
</dbReference>
<dbReference type="GO" id="GO:0003676">
    <property type="term" value="F:nucleic acid binding"/>
    <property type="evidence" value="ECO:0007669"/>
    <property type="project" value="InterPro"/>
</dbReference>
<organism evidence="2 3">
    <name type="scientific">Gouania willdenowi</name>
    <name type="common">Blunt-snouted clingfish</name>
    <name type="synonym">Lepadogaster willdenowi</name>
    <dbReference type="NCBI Taxonomy" id="441366"/>
    <lineage>
        <taxon>Eukaryota</taxon>
        <taxon>Metazoa</taxon>
        <taxon>Chordata</taxon>
        <taxon>Craniata</taxon>
        <taxon>Vertebrata</taxon>
        <taxon>Euteleostomi</taxon>
        <taxon>Actinopterygii</taxon>
        <taxon>Neopterygii</taxon>
        <taxon>Teleostei</taxon>
        <taxon>Neoteleostei</taxon>
        <taxon>Acanthomorphata</taxon>
        <taxon>Ovalentaria</taxon>
        <taxon>Blenniimorphae</taxon>
        <taxon>Blenniiformes</taxon>
        <taxon>Gobiesocoidei</taxon>
        <taxon>Gobiesocidae</taxon>
        <taxon>Gobiesocinae</taxon>
        <taxon>Gouania</taxon>
    </lineage>
</organism>
<dbReference type="SUPFAM" id="SSF57756">
    <property type="entry name" value="Retrovirus zinc finger-like domains"/>
    <property type="match status" value="1"/>
</dbReference>
<proteinExistence type="predicted"/>
<dbReference type="InterPro" id="IPR038269">
    <property type="entry name" value="SCAN_sf"/>
</dbReference>